<dbReference type="RefSeq" id="WP_013618997.1">
    <property type="nucleotide sequence ID" value="NC_015164.1"/>
</dbReference>
<dbReference type="Proteomes" id="UP000007486">
    <property type="component" value="Chromosome"/>
</dbReference>
<dbReference type="AlphaFoldDB" id="F0R364"/>
<dbReference type="STRING" id="667015.Bacsa_3097"/>
<dbReference type="HOGENOM" id="CLU_2822292_0_0_10"/>
<dbReference type="OrthoDB" id="9946221at2"/>
<sequence length="70" mass="8596">MREKKEIKKKSELLEQIRHDLKAWEECEPDFDEGYFDESDVWSFYEFLLERHRDDWTVIDDLKGKGGTRK</sequence>
<keyword evidence="2" id="KW-1185">Reference proteome</keyword>
<evidence type="ECO:0000313" key="1">
    <source>
        <dbReference type="EMBL" id="ADY37625.1"/>
    </source>
</evidence>
<evidence type="ECO:0000313" key="2">
    <source>
        <dbReference type="Proteomes" id="UP000007486"/>
    </source>
</evidence>
<organism evidence="1 2">
    <name type="scientific">Phocaeicola salanitronis (strain DSM 18170 / JCM 13657 / CCUG 60908 / BL78)</name>
    <name type="common">Bacteroides salanitronis</name>
    <dbReference type="NCBI Taxonomy" id="667015"/>
    <lineage>
        <taxon>Bacteria</taxon>
        <taxon>Pseudomonadati</taxon>
        <taxon>Bacteroidota</taxon>
        <taxon>Bacteroidia</taxon>
        <taxon>Bacteroidales</taxon>
        <taxon>Bacteroidaceae</taxon>
        <taxon>Phocaeicola</taxon>
    </lineage>
</organism>
<protein>
    <submittedName>
        <fullName evidence="1">Integrase protein</fullName>
    </submittedName>
</protein>
<accession>F0R364</accession>
<reference evidence="1 2" key="1">
    <citation type="journal article" date="2011" name="Stand. Genomic Sci.">
        <title>Complete genome sequence of Bacteroides salanitronis type strain (BL78).</title>
        <authorList>
            <person name="Gronow S."/>
            <person name="Held B."/>
            <person name="Lucas S."/>
            <person name="Lapidus A."/>
            <person name="Del Rio T.G."/>
            <person name="Nolan M."/>
            <person name="Tice H."/>
            <person name="Deshpande S."/>
            <person name="Cheng J.F."/>
            <person name="Pitluck S."/>
            <person name="Liolios K."/>
            <person name="Pagani I."/>
            <person name="Ivanova N."/>
            <person name="Mavromatis K."/>
            <person name="Pati A."/>
            <person name="Tapia R."/>
            <person name="Han C."/>
            <person name="Goodwin L."/>
            <person name="Chen A."/>
            <person name="Palaniappan K."/>
            <person name="Land M."/>
            <person name="Hauser L."/>
            <person name="Chang Y.J."/>
            <person name="Jeffries C.D."/>
            <person name="Brambilla E.M."/>
            <person name="Rohde M."/>
            <person name="Goker M."/>
            <person name="Detter J.C."/>
            <person name="Woyke T."/>
            <person name="Bristow J."/>
            <person name="Markowitz V."/>
            <person name="Hugenholtz P."/>
            <person name="Kyrpides N.C."/>
            <person name="Klenk H.P."/>
            <person name="Eisen J.A."/>
        </authorList>
    </citation>
    <scope>NUCLEOTIDE SEQUENCE [LARGE SCALE GENOMIC DNA]</scope>
    <source>
        <strain evidence="1 2">DSM 18170</strain>
    </source>
</reference>
<dbReference type="EMBL" id="CP002530">
    <property type="protein sequence ID" value="ADY37625.1"/>
    <property type="molecule type" value="Genomic_DNA"/>
</dbReference>
<dbReference type="eggNOG" id="ENOG5030W9B">
    <property type="taxonomic scope" value="Bacteria"/>
</dbReference>
<proteinExistence type="predicted"/>
<gene>
    <name evidence="1" type="ordered locus">Bacsa_3097</name>
</gene>
<dbReference type="KEGG" id="bsa:Bacsa_3097"/>
<name>F0R364_PHOSB</name>